<evidence type="ECO:0000256" key="1">
    <source>
        <dbReference type="SAM" id="SignalP"/>
    </source>
</evidence>
<keyword evidence="1" id="KW-0732">Signal</keyword>
<evidence type="ECO:0000313" key="3">
    <source>
        <dbReference type="Proteomes" id="UP000186351"/>
    </source>
</evidence>
<name>A0A1B1S6D0_9BACT</name>
<dbReference type="AlphaFoldDB" id="A0A1B1S6D0"/>
<keyword evidence="3" id="KW-1185">Reference proteome</keyword>
<dbReference type="STRING" id="1796646.A4V02_00375"/>
<feature type="signal peptide" evidence="1">
    <location>
        <begin position="1"/>
        <end position="24"/>
    </location>
</feature>
<dbReference type="RefSeq" id="WP_068959752.1">
    <property type="nucleotide sequence ID" value="NZ_CAJTAP010000028.1"/>
</dbReference>
<dbReference type="KEGG" id="pary:A4V02_00375"/>
<feature type="chain" id="PRO_5008529255" description="DUF3857 domain-containing protein" evidence="1">
    <location>
        <begin position="25"/>
        <end position="376"/>
    </location>
</feature>
<dbReference type="EMBL" id="CP015402">
    <property type="protein sequence ID" value="ANU62351.1"/>
    <property type="molecule type" value="Genomic_DNA"/>
</dbReference>
<sequence length="376" mass="42848">MKFFANITAAVLTLSALGGPTAFGAPVLYDADCLERMVDALDYDLDQQYAWESADTTLMLEFKKRPVRIDISDGRVVHVGYRMFSDSQREHMPYRQVFDFLERYALDAELPVKRVKSVGAMLAEDEVTCSESGFSRLRSYASDSTLLLSVADIGGRRYRVEWHKEDTPVYYIEFPIEYELLHGTSMPENERRLVADIQAWKGSRERVDTLTSREELVPIYRKNYYILPGDSYLLDNLTSNRYYMLAEDSDSLFVPIYTRDYPLETLATLLVTGTLPNDFSFEMKVDGYNMLPTVTVPVNAALDYFRSCGCVPFFGVGDFTDPVATCYLVMRNPSEGYCHLMRVTANVSELDSRHGTMACRLTPYIPMSRVASLFDD</sequence>
<dbReference type="GeneID" id="65535291"/>
<proteinExistence type="predicted"/>
<organism evidence="2 3">
    <name type="scientific">Muribaculum intestinale</name>
    <dbReference type="NCBI Taxonomy" id="1796646"/>
    <lineage>
        <taxon>Bacteria</taxon>
        <taxon>Pseudomonadati</taxon>
        <taxon>Bacteroidota</taxon>
        <taxon>Bacteroidia</taxon>
        <taxon>Bacteroidales</taxon>
        <taxon>Muribaculaceae</taxon>
        <taxon>Muribaculum</taxon>
    </lineage>
</organism>
<evidence type="ECO:0008006" key="4">
    <source>
        <dbReference type="Google" id="ProtNLM"/>
    </source>
</evidence>
<accession>A0A1B1S6D0</accession>
<protein>
    <recommendedName>
        <fullName evidence="4">DUF3857 domain-containing protein</fullName>
    </recommendedName>
</protein>
<evidence type="ECO:0000313" key="2">
    <source>
        <dbReference type="EMBL" id="ANU62351.1"/>
    </source>
</evidence>
<reference evidence="3" key="1">
    <citation type="submission" date="2016-04" db="EMBL/GenBank/DDBJ databases">
        <title>Complete Genome Sequences of Twelve Strains of a Stable Defined Moderately Diverse Mouse Microbiota 2 (sDMDMm2).</title>
        <authorList>
            <person name="Uchimura Y."/>
            <person name="Wyss M."/>
            <person name="Brugiroux S."/>
            <person name="Limenitakis J.P."/>
            <person name="Stecher B."/>
            <person name="McCoy K.D."/>
            <person name="Macpherson A.J."/>
        </authorList>
    </citation>
    <scope>NUCLEOTIDE SEQUENCE [LARGE SCALE GENOMIC DNA]</scope>
    <source>
        <strain evidence="3">YL27</strain>
    </source>
</reference>
<gene>
    <name evidence="2" type="ORF">A4V02_00375</name>
</gene>
<accession>A0A1Z2XFF3</accession>
<dbReference type="Proteomes" id="UP000186351">
    <property type="component" value="Chromosome"/>
</dbReference>